<sequence length="214" mass="22818">ASLPLLVADGRWAFITPGGTRAPAMALEGPVVPALQQGFVQDWIRRLQPELPARRWRTLLPVAGQQQMAPAPLGHPQGALALRGALLQALGMAQFRIRLALGPGEKPGPVLLRLLCQAAWRGVDVQVLLSRPGRALKLLQRSGAACQWADTAPARTDTPVPCAALAVVDGLWVTLGTPRLLDEPAPVLLDAEVGAQVELHFKRRFDAAGCTLTP</sequence>
<dbReference type="RefSeq" id="WP_407655784.1">
    <property type="nucleotide sequence ID" value="NZ_JAXOJX010000033.1"/>
</dbReference>
<comment type="caution">
    <text evidence="1">The sequence shown here is derived from an EMBL/GenBank/DDBJ whole genome shotgun (WGS) entry which is preliminary data.</text>
</comment>
<feature type="non-terminal residue" evidence="1">
    <location>
        <position position="1"/>
    </location>
</feature>
<organism evidence="1 2">
    <name type="scientific">Azohydromonas lata</name>
    <dbReference type="NCBI Taxonomy" id="45677"/>
    <lineage>
        <taxon>Bacteria</taxon>
        <taxon>Pseudomonadati</taxon>
        <taxon>Pseudomonadota</taxon>
        <taxon>Betaproteobacteria</taxon>
        <taxon>Burkholderiales</taxon>
        <taxon>Sphaerotilaceae</taxon>
        <taxon>Azohydromonas</taxon>
    </lineage>
</organism>
<reference evidence="1 2" key="1">
    <citation type="submission" date="2023-11" db="EMBL/GenBank/DDBJ databases">
        <title>Draft genome of Azohydromonas lata strain H1 (DSM1123), a polyhydroxyalkanoate producer.</title>
        <authorList>
            <person name="Traversa D."/>
            <person name="D'Addabbo P."/>
            <person name="Pazzani C."/>
            <person name="Manzari C."/>
            <person name="Chiara M."/>
            <person name="Scrascia M."/>
        </authorList>
    </citation>
    <scope>NUCLEOTIDE SEQUENCE [LARGE SCALE GENOMIC DNA]</scope>
    <source>
        <strain evidence="1 2">H1</strain>
    </source>
</reference>
<name>A0ABU5IIW2_9BURK</name>
<gene>
    <name evidence="1" type="ORF">SM757_18940</name>
</gene>
<proteinExistence type="predicted"/>
<protein>
    <submittedName>
        <fullName evidence="1">Uncharacterized protein</fullName>
    </submittedName>
</protein>
<evidence type="ECO:0000313" key="2">
    <source>
        <dbReference type="Proteomes" id="UP001293718"/>
    </source>
</evidence>
<evidence type="ECO:0000313" key="1">
    <source>
        <dbReference type="EMBL" id="MDZ5458660.1"/>
    </source>
</evidence>
<dbReference type="Proteomes" id="UP001293718">
    <property type="component" value="Unassembled WGS sequence"/>
</dbReference>
<keyword evidence="2" id="KW-1185">Reference proteome</keyword>
<accession>A0ABU5IIW2</accession>
<dbReference type="SUPFAM" id="SSF56024">
    <property type="entry name" value="Phospholipase D/nuclease"/>
    <property type="match status" value="1"/>
</dbReference>
<dbReference type="EMBL" id="JAXOJX010000033">
    <property type="protein sequence ID" value="MDZ5458660.1"/>
    <property type="molecule type" value="Genomic_DNA"/>
</dbReference>